<reference evidence="2" key="1">
    <citation type="submission" date="2016-06" db="EMBL/GenBank/DDBJ databases">
        <authorList>
            <person name="Cuomo C."/>
            <person name="Litvintseva A."/>
            <person name="Heitman J."/>
            <person name="Chen Y."/>
            <person name="Sun S."/>
            <person name="Springer D."/>
            <person name="Dromer F."/>
            <person name="Young S."/>
            <person name="Zeng Q."/>
            <person name="Chapman S."/>
            <person name="Gujja S."/>
            <person name="Saif S."/>
            <person name="Birren B."/>
        </authorList>
    </citation>
    <scope>NUCLEOTIDE SEQUENCE</scope>
    <source>
        <strain evidence="2">CBS 7841</strain>
    </source>
</reference>
<dbReference type="Pfam" id="PF04502">
    <property type="entry name" value="Saf4_Yju2"/>
    <property type="match status" value="1"/>
</dbReference>
<organism evidence="2 3">
    <name type="scientific">Cryptococcus depauperatus CBS 7841</name>
    <dbReference type="NCBI Taxonomy" id="1295531"/>
    <lineage>
        <taxon>Eukaryota</taxon>
        <taxon>Fungi</taxon>
        <taxon>Dikarya</taxon>
        <taxon>Basidiomycota</taxon>
        <taxon>Agaricomycotina</taxon>
        <taxon>Tremellomycetes</taxon>
        <taxon>Tremellales</taxon>
        <taxon>Cryptococcaceae</taxon>
        <taxon>Cryptococcus</taxon>
    </lineage>
</organism>
<dbReference type="GO" id="GO:0000398">
    <property type="term" value="P:mRNA splicing, via spliceosome"/>
    <property type="evidence" value="ECO:0007669"/>
    <property type="project" value="InterPro"/>
</dbReference>
<dbReference type="AlphaFoldDB" id="A0AAJ8LXU6"/>
<dbReference type="PANTHER" id="PTHR12111:SF1">
    <property type="entry name" value="SPLICING FACTOR YJU2"/>
    <property type="match status" value="1"/>
</dbReference>
<dbReference type="GO" id="GO:0071006">
    <property type="term" value="C:U2-type catalytic step 1 spliceosome"/>
    <property type="evidence" value="ECO:0007669"/>
    <property type="project" value="TreeGrafter"/>
</dbReference>
<evidence type="ECO:0000313" key="2">
    <source>
        <dbReference type="EMBL" id="WVN85605.1"/>
    </source>
</evidence>
<dbReference type="InterPro" id="IPR007590">
    <property type="entry name" value="Saf4/Yju2"/>
</dbReference>
<gene>
    <name evidence="2" type="ORF">L203_100754</name>
</gene>
<reference evidence="2" key="2">
    <citation type="journal article" date="2022" name="Elife">
        <title>Obligate sexual reproduction of a homothallic fungus closely related to the Cryptococcus pathogenic species complex.</title>
        <authorList>
            <person name="Passer A.R."/>
            <person name="Clancey S.A."/>
            <person name="Shea T."/>
            <person name="David-Palma M."/>
            <person name="Averette A.F."/>
            <person name="Boekhout T."/>
            <person name="Porcel B.M."/>
            <person name="Nowrousian M."/>
            <person name="Cuomo C.A."/>
            <person name="Sun S."/>
            <person name="Heitman J."/>
            <person name="Coelho M.A."/>
        </authorList>
    </citation>
    <scope>NUCLEOTIDE SEQUENCE</scope>
    <source>
        <strain evidence="2">CBS 7841</strain>
    </source>
</reference>
<dbReference type="KEGG" id="cdep:91084968"/>
<feature type="compositionally biased region" description="Basic and acidic residues" evidence="1">
    <location>
        <begin position="107"/>
        <end position="123"/>
    </location>
</feature>
<feature type="region of interest" description="Disordered" evidence="1">
    <location>
        <begin position="189"/>
        <end position="277"/>
    </location>
</feature>
<feature type="compositionally biased region" description="Basic and acidic residues" evidence="1">
    <location>
        <begin position="197"/>
        <end position="215"/>
    </location>
</feature>
<protein>
    <recommendedName>
        <fullName evidence="4">Nuclear mRNA splicing protein</fullName>
    </recommendedName>
</protein>
<evidence type="ECO:0008006" key="4">
    <source>
        <dbReference type="Google" id="ProtNLM"/>
    </source>
</evidence>
<dbReference type="EMBL" id="CP143784">
    <property type="protein sequence ID" value="WVN85605.1"/>
    <property type="molecule type" value="Genomic_DNA"/>
</dbReference>
<name>A0AAJ8LXU6_9TREE</name>
<keyword evidence="3" id="KW-1185">Reference proteome</keyword>
<evidence type="ECO:0000256" key="1">
    <source>
        <dbReference type="SAM" id="MobiDB-lite"/>
    </source>
</evidence>
<dbReference type="RefSeq" id="XP_066066305.1">
    <property type="nucleotide sequence ID" value="XM_066210208.1"/>
</dbReference>
<dbReference type="GeneID" id="91084968"/>
<dbReference type="PANTHER" id="PTHR12111">
    <property type="entry name" value="SPLICING FACTOR YJU2"/>
    <property type="match status" value="1"/>
</dbReference>
<proteinExistence type="predicted"/>
<dbReference type="Proteomes" id="UP000094043">
    <property type="component" value="Chromosome 1"/>
</dbReference>
<accession>A0AAJ8LXU6</accession>
<feature type="region of interest" description="Disordered" evidence="1">
    <location>
        <begin position="102"/>
        <end position="123"/>
    </location>
</feature>
<reference evidence="2" key="3">
    <citation type="submission" date="2024-01" db="EMBL/GenBank/DDBJ databases">
        <authorList>
            <person name="Coelho M.A."/>
            <person name="David-Palma M."/>
            <person name="Shea T."/>
            <person name="Sun S."/>
            <person name="Cuomo C.A."/>
            <person name="Heitman J."/>
        </authorList>
    </citation>
    <scope>NUCLEOTIDE SEQUENCE</scope>
    <source>
        <strain evidence="2">CBS 7841</strain>
    </source>
</reference>
<evidence type="ECO:0000313" key="3">
    <source>
        <dbReference type="Proteomes" id="UP000094043"/>
    </source>
</evidence>
<sequence>MAPFSMRCNRCGEYIYKGKKFNARKETAQGEEYYGIKIFRFYIKCPMCSSEITFKTDPKNADYTCEHGATRNFENWIESDPNGTAGKLPNASADDEYDSDGNLIEGTQEKDAMADLERAQEQSRREMEMMDELAELRQRNARVEISNVENNPDAILAALHAAKFSAAEEARKKAEQEEDEALVKQYFQKVSATGSIKPEKEELSKEEKEETKEAADLVNGSDGEDDAPLPQVTIKRRPPPGTGKAGEPSVTSLLAAKGKAVDVNGSGAVSAQIKRKREGMQKLLGIKKKAKV</sequence>